<name>A0A0F6YG47_9BACT</name>
<feature type="region of interest" description="Disordered" evidence="6">
    <location>
        <begin position="227"/>
        <end position="246"/>
    </location>
</feature>
<evidence type="ECO:0000313" key="9">
    <source>
        <dbReference type="Proteomes" id="UP000034883"/>
    </source>
</evidence>
<feature type="compositionally biased region" description="Basic and acidic residues" evidence="6">
    <location>
        <begin position="232"/>
        <end position="246"/>
    </location>
</feature>
<dbReference type="CDD" id="cd01335">
    <property type="entry name" value="Radical_SAM"/>
    <property type="match status" value="2"/>
</dbReference>
<evidence type="ECO:0000256" key="2">
    <source>
        <dbReference type="ARBA" id="ARBA00022691"/>
    </source>
</evidence>
<evidence type="ECO:0000259" key="7">
    <source>
        <dbReference type="PROSITE" id="PS51918"/>
    </source>
</evidence>
<accession>A0A0F6YG47</accession>
<dbReference type="SFLD" id="SFLDS00029">
    <property type="entry name" value="Radical_SAM"/>
    <property type="match status" value="2"/>
</dbReference>
<dbReference type="InterPro" id="IPR051198">
    <property type="entry name" value="BchE-like"/>
</dbReference>
<dbReference type="SMART" id="SM00729">
    <property type="entry name" value="Elp3"/>
    <property type="match status" value="1"/>
</dbReference>
<evidence type="ECO:0000256" key="3">
    <source>
        <dbReference type="ARBA" id="ARBA00022723"/>
    </source>
</evidence>
<keyword evidence="2" id="KW-0949">S-adenosyl-L-methionine</keyword>
<gene>
    <name evidence="8" type="ORF">DB32_000377</name>
</gene>
<sequence>MSRARTLIVHPPTTIARDFIDYPYFSDLGALQLAAVLDAPVVDAFALPGSTLSWRADGRAHLGASVDEVLAAVRAKGTFDTVVVAYTPFHRPPHRCDVLGALLAGLDCERIVLADCFQSGQHYVEVPGESVLASYPEVAAYVKYEAELTVPRVVEERGRGVFRGESPRLDELPLPAWDRIDLASYFRFHQRVVANLGRAAWAFPIDGRTIPVVTSRGCPFSCAHCSSNPERLPGEPKKQRRPSPERLGETLRALKETTGATRLFVLDELVNVNERHFDAFLASMRELDLRFELPNGMRADYLERRHLELMKGRVTTVSVSAESGSPRVVSDVVGKQLDLRDIARVAEDAHAVGVELLIHYMIGLPGETREEINETLAFAMDLWDRFRAFPAVQFATPLPGTKLAHEVERRGRALPIVEDWGPVFQHGPRSEEERAGDVSLAVLREFKETLDRRLRASSGPEKLIVNLTYACNNRCTFCAVGTRTQLHGHTESQHEHLREYRARGVTMVDFDGGEPTLHPDLITTVRYARSIGYERVNVTTNGRMAFYEGFAKKLVRSGLTSLLFSVHGPDAQSHAQQVGVAEAFEQTTGGIRNCVAHAPPGVELGMNVTLTKSNTDKLEQLAQLAWDLGLRWINIQFLTPFGRATRMIAPDTQYAADVTRGVIERWRDRMKVQVINLPFCFLPGLEAHLEGDLLKLARHMIFVNNEDVNLAQYLAERRVRKPVCEGCTRAVFCGGFYELDKVPEPPWLVSVDDLVKKKPASIDAAE</sequence>
<comment type="cofactor">
    <cofactor evidence="1">
        <name>[4Fe-4S] cluster</name>
        <dbReference type="ChEBI" id="CHEBI:49883"/>
    </cofactor>
</comment>
<dbReference type="Gene3D" id="3.80.30.20">
    <property type="entry name" value="tm_1862 like domain"/>
    <property type="match status" value="1"/>
</dbReference>
<dbReference type="InterPro" id="IPR013785">
    <property type="entry name" value="Aldolase_TIM"/>
</dbReference>
<dbReference type="Proteomes" id="UP000034883">
    <property type="component" value="Chromosome"/>
</dbReference>
<evidence type="ECO:0000256" key="1">
    <source>
        <dbReference type="ARBA" id="ARBA00001966"/>
    </source>
</evidence>
<dbReference type="STRING" id="927083.DB32_000377"/>
<protein>
    <submittedName>
        <fullName evidence="8">Radical SAM domain heme biosynthesis protein</fullName>
    </submittedName>
</protein>
<dbReference type="GO" id="GO:0046872">
    <property type="term" value="F:metal ion binding"/>
    <property type="evidence" value="ECO:0007669"/>
    <property type="project" value="UniProtKB-KW"/>
</dbReference>
<dbReference type="InterPro" id="IPR058240">
    <property type="entry name" value="rSAM_sf"/>
</dbReference>
<evidence type="ECO:0000256" key="6">
    <source>
        <dbReference type="SAM" id="MobiDB-lite"/>
    </source>
</evidence>
<reference evidence="8 9" key="1">
    <citation type="submission" date="2015-03" db="EMBL/GenBank/DDBJ databases">
        <title>Genome assembly of Sandaracinus amylolyticus DSM 53668.</title>
        <authorList>
            <person name="Sharma G."/>
            <person name="Subramanian S."/>
        </authorList>
    </citation>
    <scope>NUCLEOTIDE SEQUENCE [LARGE SCALE GENOMIC DNA]</scope>
    <source>
        <strain evidence="8 9">DSM 53668</strain>
    </source>
</reference>
<dbReference type="InterPro" id="IPR023404">
    <property type="entry name" value="rSAM_horseshoe"/>
</dbReference>
<dbReference type="KEGG" id="samy:DB32_000377"/>
<keyword evidence="3" id="KW-0479">Metal-binding</keyword>
<evidence type="ECO:0000256" key="5">
    <source>
        <dbReference type="ARBA" id="ARBA00023014"/>
    </source>
</evidence>
<keyword evidence="9" id="KW-1185">Reference proteome</keyword>
<dbReference type="SFLD" id="SFLDG01082">
    <property type="entry name" value="B12-binding_domain_containing"/>
    <property type="match status" value="1"/>
</dbReference>
<feature type="domain" description="Radical SAM core" evidence="7">
    <location>
        <begin position="204"/>
        <end position="429"/>
    </location>
</feature>
<evidence type="ECO:0000313" key="8">
    <source>
        <dbReference type="EMBL" id="AKF03228.1"/>
    </source>
</evidence>
<dbReference type="EMBL" id="CP011125">
    <property type="protein sequence ID" value="AKF03228.1"/>
    <property type="molecule type" value="Genomic_DNA"/>
</dbReference>
<dbReference type="PROSITE" id="PS51918">
    <property type="entry name" value="RADICAL_SAM"/>
    <property type="match status" value="2"/>
</dbReference>
<dbReference type="Pfam" id="PF04055">
    <property type="entry name" value="Radical_SAM"/>
    <property type="match status" value="2"/>
</dbReference>
<feature type="domain" description="Radical SAM core" evidence="7">
    <location>
        <begin position="457"/>
        <end position="673"/>
    </location>
</feature>
<dbReference type="PANTHER" id="PTHR43409">
    <property type="entry name" value="ANAEROBIC MAGNESIUM-PROTOPORPHYRIN IX MONOMETHYL ESTER CYCLASE-RELATED"/>
    <property type="match status" value="1"/>
</dbReference>
<dbReference type="GO" id="GO:0051536">
    <property type="term" value="F:iron-sulfur cluster binding"/>
    <property type="evidence" value="ECO:0007669"/>
    <property type="project" value="UniProtKB-KW"/>
</dbReference>
<dbReference type="Gene3D" id="3.20.20.70">
    <property type="entry name" value="Aldolase class I"/>
    <property type="match status" value="1"/>
</dbReference>
<dbReference type="InterPro" id="IPR006638">
    <property type="entry name" value="Elp3/MiaA/NifB-like_rSAM"/>
</dbReference>
<keyword evidence="5" id="KW-0411">Iron-sulfur</keyword>
<dbReference type="GO" id="GO:0003824">
    <property type="term" value="F:catalytic activity"/>
    <property type="evidence" value="ECO:0007669"/>
    <property type="project" value="InterPro"/>
</dbReference>
<dbReference type="SUPFAM" id="SSF102114">
    <property type="entry name" value="Radical SAM enzymes"/>
    <property type="match status" value="2"/>
</dbReference>
<dbReference type="OrthoDB" id="9804952at2"/>
<keyword evidence="4" id="KW-0408">Iron</keyword>
<dbReference type="PANTHER" id="PTHR43409:SF7">
    <property type="entry name" value="BLL1977 PROTEIN"/>
    <property type="match status" value="1"/>
</dbReference>
<evidence type="ECO:0000256" key="4">
    <source>
        <dbReference type="ARBA" id="ARBA00023004"/>
    </source>
</evidence>
<dbReference type="InterPro" id="IPR007197">
    <property type="entry name" value="rSAM"/>
</dbReference>
<dbReference type="AlphaFoldDB" id="A0A0F6YG47"/>
<proteinExistence type="predicted"/>
<dbReference type="SFLD" id="SFLDG01067">
    <property type="entry name" value="SPASM/twitch_domain_containing"/>
    <property type="match status" value="1"/>
</dbReference>
<organism evidence="8 9">
    <name type="scientific">Sandaracinus amylolyticus</name>
    <dbReference type="NCBI Taxonomy" id="927083"/>
    <lineage>
        <taxon>Bacteria</taxon>
        <taxon>Pseudomonadati</taxon>
        <taxon>Myxococcota</taxon>
        <taxon>Polyangia</taxon>
        <taxon>Polyangiales</taxon>
        <taxon>Sandaracinaceae</taxon>
        <taxon>Sandaracinus</taxon>
    </lineage>
</organism>